<dbReference type="GO" id="GO:0016787">
    <property type="term" value="F:hydrolase activity"/>
    <property type="evidence" value="ECO:0007669"/>
    <property type="project" value="UniProtKB-KW"/>
</dbReference>
<comment type="caution">
    <text evidence="3">The sequence shown here is derived from an EMBL/GenBank/DDBJ whole genome shotgun (WGS) entry which is preliminary data.</text>
</comment>
<organism evidence="3 4">
    <name type="scientific">Quadrisphaera setariae</name>
    <dbReference type="NCBI Taxonomy" id="2593304"/>
    <lineage>
        <taxon>Bacteria</taxon>
        <taxon>Bacillati</taxon>
        <taxon>Actinomycetota</taxon>
        <taxon>Actinomycetes</taxon>
        <taxon>Kineosporiales</taxon>
        <taxon>Kineosporiaceae</taxon>
        <taxon>Quadrisphaera</taxon>
    </lineage>
</organism>
<dbReference type="PANTHER" id="PTHR39159:SF1">
    <property type="entry name" value="UPF0374 PROTEIN YGAC"/>
    <property type="match status" value="1"/>
</dbReference>
<dbReference type="InterPro" id="IPR050212">
    <property type="entry name" value="Ntdp-like"/>
</dbReference>
<reference evidence="3 4" key="1">
    <citation type="submission" date="2019-07" db="EMBL/GenBank/DDBJ databases">
        <title>Quadrisphaera sp. strain DD2A genome sequencing and assembly.</title>
        <authorList>
            <person name="Kim I."/>
        </authorList>
    </citation>
    <scope>NUCLEOTIDE SEQUENCE [LARGE SCALE GENOMIC DNA]</scope>
    <source>
        <strain evidence="3 4">DD2A</strain>
    </source>
</reference>
<accession>A0A5C8ZHS5</accession>
<dbReference type="AlphaFoldDB" id="A0A5C8ZHS5"/>
<evidence type="ECO:0000313" key="3">
    <source>
        <dbReference type="EMBL" id="TXR57615.1"/>
    </source>
</evidence>
<dbReference type="Pfam" id="PF04167">
    <property type="entry name" value="DUF402"/>
    <property type="match status" value="1"/>
</dbReference>
<evidence type="ECO:0000256" key="1">
    <source>
        <dbReference type="ARBA" id="ARBA00022801"/>
    </source>
</evidence>
<keyword evidence="4" id="KW-1185">Reference proteome</keyword>
<protein>
    <submittedName>
        <fullName evidence="3">DUF402 domain-containing protein</fullName>
    </submittedName>
</protein>
<dbReference type="InterPro" id="IPR035930">
    <property type="entry name" value="FomD-like_sf"/>
</dbReference>
<dbReference type="OrthoDB" id="3531052at2"/>
<gene>
    <name evidence="3" type="ORF">FMM08_05250</name>
</gene>
<evidence type="ECO:0000259" key="2">
    <source>
        <dbReference type="Pfam" id="PF04167"/>
    </source>
</evidence>
<sequence>MTGDEVQVAFTKYDGSPHWHIGTRLLGDDEHGTWLHSPAGTPTWRPGLAFTYDRANVLCVPRGQHWAATLYDGGGTSHVTTYVDITTPATWSAGRVTMSDLDLDVVQRTGEEPFVDDEDEFELHRVRYAYPPQLQAAARAASASVLAAVRARQAPFDGTTAQRWLSVADPAWLPVAPPEQPPA</sequence>
<dbReference type="RefSeq" id="WP_147925254.1">
    <property type="nucleotide sequence ID" value="NZ_VKAC01000002.1"/>
</dbReference>
<proteinExistence type="predicted"/>
<dbReference type="PANTHER" id="PTHR39159">
    <property type="match status" value="1"/>
</dbReference>
<dbReference type="Gene3D" id="2.40.380.10">
    <property type="entry name" value="FomD-like"/>
    <property type="match status" value="1"/>
</dbReference>
<keyword evidence="1" id="KW-0378">Hydrolase</keyword>
<dbReference type="Proteomes" id="UP000321234">
    <property type="component" value="Unassembled WGS sequence"/>
</dbReference>
<evidence type="ECO:0000313" key="4">
    <source>
        <dbReference type="Proteomes" id="UP000321234"/>
    </source>
</evidence>
<dbReference type="EMBL" id="VKAC01000002">
    <property type="protein sequence ID" value="TXR57615.1"/>
    <property type="molecule type" value="Genomic_DNA"/>
</dbReference>
<name>A0A5C8ZHS5_9ACTN</name>
<feature type="domain" description="DUF402" evidence="2">
    <location>
        <begin position="34"/>
        <end position="152"/>
    </location>
</feature>
<dbReference type="SUPFAM" id="SSF159234">
    <property type="entry name" value="FomD-like"/>
    <property type="match status" value="1"/>
</dbReference>
<dbReference type="InterPro" id="IPR007295">
    <property type="entry name" value="DUF402"/>
</dbReference>